<protein>
    <submittedName>
        <fullName evidence="1">VOC family protein</fullName>
    </submittedName>
</protein>
<accession>A0ABD6DIX7</accession>
<comment type="caution">
    <text evidence="1">The sequence shown here is derived from an EMBL/GenBank/DDBJ whole genome shotgun (WGS) entry which is preliminary data.</text>
</comment>
<dbReference type="Proteomes" id="UP001597034">
    <property type="component" value="Unassembled WGS sequence"/>
</dbReference>
<dbReference type="InterPro" id="IPR029068">
    <property type="entry name" value="Glyas_Bleomycin-R_OHBP_Dase"/>
</dbReference>
<organism evidence="1 2">
    <name type="scientific">Haloarchaeobius litoreus</name>
    <dbReference type="NCBI Taxonomy" id="755306"/>
    <lineage>
        <taxon>Archaea</taxon>
        <taxon>Methanobacteriati</taxon>
        <taxon>Methanobacteriota</taxon>
        <taxon>Stenosarchaea group</taxon>
        <taxon>Halobacteria</taxon>
        <taxon>Halobacteriales</taxon>
        <taxon>Halorubellaceae</taxon>
        <taxon>Haloarchaeobius</taxon>
    </lineage>
</organism>
<dbReference type="RefSeq" id="WP_256399183.1">
    <property type="nucleotide sequence ID" value="NZ_JANHJR010000001.1"/>
</dbReference>
<keyword evidence="2" id="KW-1185">Reference proteome</keyword>
<dbReference type="Gene3D" id="3.10.180.10">
    <property type="entry name" value="2,3-Dihydroxybiphenyl 1,2-Dioxygenase, domain 1"/>
    <property type="match status" value="1"/>
</dbReference>
<dbReference type="SUPFAM" id="SSF54593">
    <property type="entry name" value="Glyoxalase/Bleomycin resistance protein/Dihydroxybiphenyl dioxygenase"/>
    <property type="match status" value="1"/>
</dbReference>
<dbReference type="AlphaFoldDB" id="A0ABD6DIX7"/>
<dbReference type="EMBL" id="JBHUDO010000002">
    <property type="protein sequence ID" value="MFD1645305.1"/>
    <property type="molecule type" value="Genomic_DNA"/>
</dbReference>
<evidence type="ECO:0000313" key="2">
    <source>
        <dbReference type="Proteomes" id="UP001597034"/>
    </source>
</evidence>
<evidence type="ECO:0000313" key="1">
    <source>
        <dbReference type="EMBL" id="MFD1645305.1"/>
    </source>
</evidence>
<gene>
    <name evidence="1" type="ORF">ACFSBL_06380</name>
</gene>
<proteinExistence type="predicted"/>
<sequence length="116" mass="13234">MSGLVFFGSESYEATAAFYVEEVGADVWLEQSACTILRYDNLLFGFCDADETETEGVLTFVTEDRDGVDAFYDRFATRARDEPSVNEAFNIYNFFARDPDGRTMEFQTFLHETDPV</sequence>
<name>A0ABD6DIX7_9EURY</name>
<dbReference type="CDD" id="cd06587">
    <property type="entry name" value="VOC"/>
    <property type="match status" value="1"/>
</dbReference>
<reference evidence="1 2" key="1">
    <citation type="journal article" date="2019" name="Int. J. Syst. Evol. Microbiol.">
        <title>The Global Catalogue of Microorganisms (GCM) 10K type strain sequencing project: providing services to taxonomists for standard genome sequencing and annotation.</title>
        <authorList>
            <consortium name="The Broad Institute Genomics Platform"/>
            <consortium name="The Broad Institute Genome Sequencing Center for Infectious Disease"/>
            <person name="Wu L."/>
            <person name="Ma J."/>
        </authorList>
    </citation>
    <scope>NUCLEOTIDE SEQUENCE [LARGE SCALE GENOMIC DNA]</scope>
    <source>
        <strain evidence="1 2">CGMCC 1.10390</strain>
    </source>
</reference>